<keyword evidence="2" id="KW-0966">Cell projection</keyword>
<dbReference type="OrthoDB" id="165650at2"/>
<dbReference type="Proteomes" id="UP001108123">
    <property type="component" value="Unassembled WGS sequence"/>
</dbReference>
<reference evidence="1" key="2">
    <citation type="submission" date="2022-01" db="EMBL/GenBank/DDBJ databases">
        <title>Collection of gut derived symbiotic bacterial strains cultured from healthy donors.</title>
        <authorList>
            <person name="Lin H."/>
            <person name="Kohout C."/>
            <person name="Waligurski E."/>
            <person name="Pamer E.G."/>
        </authorList>
    </citation>
    <scope>NUCLEOTIDE SEQUENCE</scope>
    <source>
        <strain evidence="1">MSK.14.39</strain>
    </source>
</reference>
<dbReference type="AlphaFoldDB" id="A0A844FJ16"/>
<dbReference type="EMBL" id="VULR01000012">
    <property type="protein sequence ID" value="MSS43918.1"/>
    <property type="molecule type" value="Genomic_DNA"/>
</dbReference>
<dbReference type="RefSeq" id="WP_154484594.1">
    <property type="nucleotide sequence ID" value="NZ_JAHLOA010000004.1"/>
</dbReference>
<gene>
    <name evidence="2" type="ORF">FYJ27_09290</name>
    <name evidence="1" type="ORF">L0P62_00590</name>
</gene>
<comment type="caution">
    <text evidence="2">The sequence shown here is derived from an EMBL/GenBank/DDBJ whole genome shotgun (WGS) entry which is preliminary data.</text>
</comment>
<dbReference type="Pfam" id="PF12611">
    <property type="entry name" value="Flagellar_put"/>
    <property type="match status" value="1"/>
</dbReference>
<protein>
    <submittedName>
        <fullName evidence="2">Flagellar protein</fullName>
    </submittedName>
</protein>
<evidence type="ECO:0000313" key="4">
    <source>
        <dbReference type="Proteomes" id="UP001108123"/>
    </source>
</evidence>
<keyword evidence="4" id="KW-1185">Reference proteome</keyword>
<reference evidence="2 3" key="1">
    <citation type="submission" date="2019-08" db="EMBL/GenBank/DDBJ databases">
        <title>In-depth cultivation of the pig gut microbiome towards novel bacterial diversity and tailored functional studies.</title>
        <authorList>
            <person name="Wylensek D."/>
            <person name="Hitch T.C.A."/>
            <person name="Clavel T."/>
        </authorList>
    </citation>
    <scope>NUCLEOTIDE SEQUENCE [LARGE SCALE GENOMIC DNA]</scope>
    <source>
        <strain evidence="2 3">Med78-601-WT-4W-RMD-3</strain>
    </source>
</reference>
<dbReference type="EMBL" id="JAKNID010000002">
    <property type="protein sequence ID" value="MCG4563935.1"/>
    <property type="molecule type" value="Genomic_DNA"/>
</dbReference>
<evidence type="ECO:0000313" key="1">
    <source>
        <dbReference type="EMBL" id="MCG4563935.1"/>
    </source>
</evidence>
<sequence>MKSGADIVNRVDIRQLESRLINSSTQIKGTNTNTNKDFKEILETAKKKSNEIKFSKHALERMDSRNVKLNLDEVKKIETAFKTAEEKGVKDALILLGNKGFIASIKNKTIITALTNEECKENIITNIDGAVIL</sequence>
<dbReference type="InterPro" id="IPR013367">
    <property type="entry name" value="Flagellar_put"/>
</dbReference>
<dbReference type="NCBIfam" id="TIGR02530">
    <property type="entry name" value="flg_new"/>
    <property type="match status" value="1"/>
</dbReference>
<name>A0A844FJ16_9FIRM</name>
<dbReference type="Proteomes" id="UP000462760">
    <property type="component" value="Unassembled WGS sequence"/>
</dbReference>
<organism evidence="2 3">
    <name type="scientific">Anaerosalibacter bizertensis</name>
    <dbReference type="NCBI Taxonomy" id="932217"/>
    <lineage>
        <taxon>Bacteria</taxon>
        <taxon>Bacillati</taxon>
        <taxon>Bacillota</taxon>
        <taxon>Tissierellia</taxon>
        <taxon>Tissierellales</taxon>
        <taxon>Sporanaerobacteraceae</taxon>
        <taxon>Anaerosalibacter</taxon>
    </lineage>
</organism>
<keyword evidence="2" id="KW-0969">Cilium</keyword>
<proteinExistence type="predicted"/>
<accession>A0A844FJ16</accession>
<evidence type="ECO:0000313" key="3">
    <source>
        <dbReference type="Proteomes" id="UP000462760"/>
    </source>
</evidence>
<evidence type="ECO:0000313" key="2">
    <source>
        <dbReference type="EMBL" id="MSS43918.1"/>
    </source>
</evidence>
<keyword evidence="2" id="KW-0282">Flagellum</keyword>